<dbReference type="Gene3D" id="3.40.1350.10">
    <property type="match status" value="1"/>
</dbReference>
<dbReference type="Proteomes" id="UP000598032">
    <property type="component" value="Unassembled WGS sequence"/>
</dbReference>
<evidence type="ECO:0000256" key="1">
    <source>
        <dbReference type="ARBA" id="ARBA00006738"/>
    </source>
</evidence>
<protein>
    <recommendedName>
        <fullName evidence="2">UPF0102 protein LMG28140_06034</fullName>
    </recommendedName>
</protein>
<dbReference type="InterPro" id="IPR011335">
    <property type="entry name" value="Restrct_endonuc-II-like"/>
</dbReference>
<dbReference type="SUPFAM" id="SSF52980">
    <property type="entry name" value="Restriction endonuclease-like"/>
    <property type="match status" value="1"/>
</dbReference>
<evidence type="ECO:0000313" key="5">
    <source>
        <dbReference type="Proteomes" id="UP000598032"/>
    </source>
</evidence>
<organism evidence="4 5">
    <name type="scientific">Paraburkholderia metrosideri</name>
    <dbReference type="NCBI Taxonomy" id="580937"/>
    <lineage>
        <taxon>Bacteria</taxon>
        <taxon>Pseudomonadati</taxon>
        <taxon>Pseudomonadota</taxon>
        <taxon>Betaproteobacteria</taxon>
        <taxon>Burkholderiales</taxon>
        <taxon>Burkholderiaceae</taxon>
        <taxon>Paraburkholderia</taxon>
    </lineage>
</organism>
<dbReference type="InterPro" id="IPR011856">
    <property type="entry name" value="tRNA_endonuc-like_dom_sf"/>
</dbReference>
<dbReference type="HAMAP" id="MF_00048">
    <property type="entry name" value="UPF0102"/>
    <property type="match status" value="1"/>
</dbReference>
<sequence length="204" mass="22632">MCHAGEGRYERRGRQAEGEPTESAGPGETTAPRTSAQKVIVAKKAARQETTALMTATPNSIEQERTAIRPMGKAATPDNFSPPAGSKLVGSAFESRAQEFLQRQRLRFVARNVSCRGGEIDLVMRDRDGSLVFVEVRARRQRQYGGAAASIGWLKKQRIVRAAQHYLASRNQVSRDQPACRFDVIAFEAGRLVWLRDAFRADEV</sequence>
<evidence type="ECO:0000256" key="3">
    <source>
        <dbReference type="SAM" id="MobiDB-lite"/>
    </source>
</evidence>
<dbReference type="NCBIfam" id="NF009150">
    <property type="entry name" value="PRK12497.1-3"/>
    <property type="match status" value="1"/>
</dbReference>
<dbReference type="NCBIfam" id="TIGR00252">
    <property type="entry name" value="YraN family protein"/>
    <property type="match status" value="1"/>
</dbReference>
<comment type="similarity">
    <text evidence="1 2">Belongs to the UPF0102 family.</text>
</comment>
<feature type="region of interest" description="Disordered" evidence="3">
    <location>
        <begin position="1"/>
        <end position="36"/>
    </location>
</feature>
<gene>
    <name evidence="4" type="ORF">LMG28140_06034</name>
</gene>
<dbReference type="EMBL" id="CAJHCP010000017">
    <property type="protein sequence ID" value="CAD6557005.1"/>
    <property type="molecule type" value="Genomic_DNA"/>
</dbReference>
<comment type="caution">
    <text evidence="4">The sequence shown here is derived from an EMBL/GenBank/DDBJ whole genome shotgun (WGS) entry which is preliminary data.</text>
</comment>
<reference evidence="4 5" key="1">
    <citation type="submission" date="2020-10" db="EMBL/GenBank/DDBJ databases">
        <authorList>
            <person name="Peeters C."/>
        </authorList>
    </citation>
    <scope>NUCLEOTIDE SEQUENCE [LARGE SCALE GENOMIC DNA]</scope>
    <source>
        <strain evidence="4 5">LMG 28140</strain>
    </source>
</reference>
<keyword evidence="5" id="KW-1185">Reference proteome</keyword>
<proteinExistence type="inferred from homology"/>
<name>A0ABM8P5N7_9BURK</name>
<evidence type="ECO:0000256" key="2">
    <source>
        <dbReference type="HAMAP-Rule" id="MF_00048"/>
    </source>
</evidence>
<dbReference type="PANTHER" id="PTHR34039:SF1">
    <property type="entry name" value="UPF0102 PROTEIN YRAN"/>
    <property type="match status" value="1"/>
</dbReference>
<evidence type="ECO:0000313" key="4">
    <source>
        <dbReference type="EMBL" id="CAD6557005.1"/>
    </source>
</evidence>
<feature type="compositionally biased region" description="Basic and acidic residues" evidence="3">
    <location>
        <begin position="1"/>
        <end position="17"/>
    </location>
</feature>
<dbReference type="InterPro" id="IPR003509">
    <property type="entry name" value="UPF0102_YraN-like"/>
</dbReference>
<dbReference type="Pfam" id="PF02021">
    <property type="entry name" value="UPF0102"/>
    <property type="match status" value="1"/>
</dbReference>
<dbReference type="PANTHER" id="PTHR34039">
    <property type="entry name" value="UPF0102 PROTEIN YRAN"/>
    <property type="match status" value="1"/>
</dbReference>
<accession>A0ABM8P5N7</accession>